<dbReference type="InterPro" id="IPR020904">
    <property type="entry name" value="Sc_DH/Rdtase_CS"/>
</dbReference>
<evidence type="ECO:0000313" key="5">
    <source>
        <dbReference type="Proteomes" id="UP001595848"/>
    </source>
</evidence>
<keyword evidence="5" id="KW-1185">Reference proteome</keyword>
<protein>
    <submittedName>
        <fullName evidence="4">SDR family oxidoreductase</fullName>
    </submittedName>
</protein>
<comment type="similarity">
    <text evidence="1">Belongs to the short-chain dehydrogenases/reductases (SDR) family.</text>
</comment>
<dbReference type="PANTHER" id="PTHR44196">
    <property type="entry name" value="DEHYDROGENASE/REDUCTASE SDR FAMILY MEMBER 7B"/>
    <property type="match status" value="1"/>
</dbReference>
<sequence length="268" mass="28296">MAAADAACAVPSGGAPRAGRVFITGASSGIGAALAAVYARRGAELGLLGRRRPALEALARSLPGNHRVYAVDVRYRAALHAVAADFLAGGPVDVVIASAGISVGTVTEEPEDFDVFEAIIDTNLNATVATFEPFMAAMKARGAGRLVGIASVAAVRGLPGAGAYCASKAAVRNYCESLRVELHGSGVGVVTLAPGFIRTPMTARNPYKMPFLMPVERFAELAVRAIDRNVPYIVLPWQMAWVARLLRLVPNRLYDHYAAQRGRKPRQS</sequence>
<comment type="caution">
    <text evidence="4">The sequence shown here is derived from an EMBL/GenBank/DDBJ whole genome shotgun (WGS) entry which is preliminary data.</text>
</comment>
<evidence type="ECO:0000256" key="2">
    <source>
        <dbReference type="ARBA" id="ARBA00023002"/>
    </source>
</evidence>
<gene>
    <name evidence="4" type="ORF">ACFOY1_15800</name>
</gene>
<evidence type="ECO:0000313" key="4">
    <source>
        <dbReference type="EMBL" id="MFC4202420.1"/>
    </source>
</evidence>
<dbReference type="SMART" id="SM00822">
    <property type="entry name" value="PKS_KR"/>
    <property type="match status" value="1"/>
</dbReference>
<evidence type="ECO:0000256" key="1">
    <source>
        <dbReference type="ARBA" id="ARBA00006484"/>
    </source>
</evidence>
<dbReference type="Pfam" id="PF00106">
    <property type="entry name" value="adh_short"/>
    <property type="match status" value="1"/>
</dbReference>
<dbReference type="NCBIfam" id="NF005437">
    <property type="entry name" value="PRK07024.1"/>
    <property type="match status" value="1"/>
</dbReference>
<dbReference type="Proteomes" id="UP001595848">
    <property type="component" value="Unassembled WGS sequence"/>
</dbReference>
<evidence type="ECO:0000259" key="3">
    <source>
        <dbReference type="SMART" id="SM00822"/>
    </source>
</evidence>
<dbReference type="RefSeq" id="WP_217966151.1">
    <property type="nucleotide sequence ID" value="NZ_JAHTBN010000010.1"/>
</dbReference>
<proteinExistence type="inferred from homology"/>
<feature type="domain" description="Ketoreductase" evidence="3">
    <location>
        <begin position="19"/>
        <end position="200"/>
    </location>
</feature>
<reference evidence="5" key="1">
    <citation type="journal article" date="2019" name="Int. J. Syst. Evol. Microbiol.">
        <title>The Global Catalogue of Microorganisms (GCM) 10K type strain sequencing project: providing services to taxonomists for standard genome sequencing and annotation.</title>
        <authorList>
            <consortium name="The Broad Institute Genomics Platform"/>
            <consortium name="The Broad Institute Genome Sequencing Center for Infectious Disease"/>
            <person name="Wu L."/>
            <person name="Ma J."/>
        </authorList>
    </citation>
    <scope>NUCLEOTIDE SEQUENCE [LARGE SCALE GENOMIC DNA]</scope>
    <source>
        <strain evidence="5">LMG 24813</strain>
    </source>
</reference>
<dbReference type="InterPro" id="IPR057326">
    <property type="entry name" value="KR_dom"/>
</dbReference>
<dbReference type="PANTHER" id="PTHR44196:SF1">
    <property type="entry name" value="DEHYDROGENASE_REDUCTASE SDR FAMILY MEMBER 7B"/>
    <property type="match status" value="1"/>
</dbReference>
<dbReference type="EMBL" id="JBHSBV010000005">
    <property type="protein sequence ID" value="MFC4202420.1"/>
    <property type="molecule type" value="Genomic_DNA"/>
</dbReference>
<name>A0ABV8P2N0_9BURK</name>
<accession>A0ABV8P2N0</accession>
<dbReference type="PROSITE" id="PS00061">
    <property type="entry name" value="ADH_SHORT"/>
    <property type="match status" value="1"/>
</dbReference>
<organism evidence="4 5">
    <name type="scientific">Candidimonas humi</name>
    <dbReference type="NCBI Taxonomy" id="683355"/>
    <lineage>
        <taxon>Bacteria</taxon>
        <taxon>Pseudomonadati</taxon>
        <taxon>Pseudomonadota</taxon>
        <taxon>Betaproteobacteria</taxon>
        <taxon>Burkholderiales</taxon>
        <taxon>Alcaligenaceae</taxon>
        <taxon>Candidimonas</taxon>
    </lineage>
</organism>
<dbReference type="InterPro" id="IPR002347">
    <property type="entry name" value="SDR_fam"/>
</dbReference>
<keyword evidence="2" id="KW-0560">Oxidoreductase</keyword>